<feature type="region of interest" description="Disordered" evidence="1">
    <location>
        <begin position="1"/>
        <end position="68"/>
    </location>
</feature>
<evidence type="ECO:0000313" key="3">
    <source>
        <dbReference type="Proteomes" id="UP000593565"/>
    </source>
</evidence>
<protein>
    <submittedName>
        <fullName evidence="2">Uncharacterized protein</fullName>
    </submittedName>
</protein>
<name>A0A7J6ARV2_AMEME</name>
<accession>A0A7J6ARV2</accession>
<sequence>MYFRQGAPGRASTTPVETPNRADNGGVKSAHEQEFSSFPSAATPCTNPGARAHRFQKPEARNSTDLYGAAVPHLFRKVIKDRLRKEGKRENKRRLVRGRAKEKM</sequence>
<feature type="compositionally biased region" description="Polar residues" evidence="1">
    <location>
        <begin position="35"/>
        <end position="46"/>
    </location>
</feature>
<reference evidence="2 3" key="1">
    <citation type="submission" date="2020-02" db="EMBL/GenBank/DDBJ databases">
        <title>A chromosome-scale genome assembly of the black bullhead catfish (Ameiurus melas).</title>
        <authorList>
            <person name="Wen M."/>
            <person name="Zham M."/>
            <person name="Cabau C."/>
            <person name="Klopp C."/>
            <person name="Donnadieu C."/>
            <person name="Roques C."/>
            <person name="Bouchez O."/>
            <person name="Lampietro C."/>
            <person name="Jouanno E."/>
            <person name="Herpin A."/>
            <person name="Louis A."/>
            <person name="Berthelot C."/>
            <person name="Parey E."/>
            <person name="Roest-Crollius H."/>
            <person name="Braasch I."/>
            <person name="Postlethwait J."/>
            <person name="Robinson-Rechavi M."/>
            <person name="Echchiki A."/>
            <person name="Begum T."/>
            <person name="Montfort J."/>
            <person name="Schartl M."/>
            <person name="Bobe J."/>
            <person name="Guiguen Y."/>
        </authorList>
    </citation>
    <scope>NUCLEOTIDE SEQUENCE [LARGE SCALE GENOMIC DNA]</scope>
    <source>
        <strain evidence="2">M_S1</strain>
        <tissue evidence="2">Blood</tissue>
    </source>
</reference>
<evidence type="ECO:0000313" key="2">
    <source>
        <dbReference type="EMBL" id="KAF4084859.1"/>
    </source>
</evidence>
<organism evidence="2 3">
    <name type="scientific">Ameiurus melas</name>
    <name type="common">Black bullhead</name>
    <name type="synonym">Silurus melas</name>
    <dbReference type="NCBI Taxonomy" id="219545"/>
    <lineage>
        <taxon>Eukaryota</taxon>
        <taxon>Metazoa</taxon>
        <taxon>Chordata</taxon>
        <taxon>Craniata</taxon>
        <taxon>Vertebrata</taxon>
        <taxon>Euteleostomi</taxon>
        <taxon>Actinopterygii</taxon>
        <taxon>Neopterygii</taxon>
        <taxon>Teleostei</taxon>
        <taxon>Ostariophysi</taxon>
        <taxon>Siluriformes</taxon>
        <taxon>Ictaluridae</taxon>
        <taxon>Ameiurus</taxon>
    </lineage>
</organism>
<dbReference type="AlphaFoldDB" id="A0A7J6ARV2"/>
<gene>
    <name evidence="2" type="ORF">AMELA_G00110840</name>
</gene>
<comment type="caution">
    <text evidence="2">The sequence shown here is derived from an EMBL/GenBank/DDBJ whole genome shotgun (WGS) entry which is preliminary data.</text>
</comment>
<dbReference type="EMBL" id="JAAGNN010000009">
    <property type="protein sequence ID" value="KAF4084859.1"/>
    <property type="molecule type" value="Genomic_DNA"/>
</dbReference>
<keyword evidence="3" id="KW-1185">Reference proteome</keyword>
<proteinExistence type="predicted"/>
<dbReference type="Proteomes" id="UP000593565">
    <property type="component" value="Unassembled WGS sequence"/>
</dbReference>
<evidence type="ECO:0000256" key="1">
    <source>
        <dbReference type="SAM" id="MobiDB-lite"/>
    </source>
</evidence>
<feature type="region of interest" description="Disordered" evidence="1">
    <location>
        <begin position="85"/>
        <end position="104"/>
    </location>
</feature>